<dbReference type="AlphaFoldDB" id="A0A0V0TQB8"/>
<name>A0A0V0TQB8_9BILA</name>
<evidence type="ECO:0000313" key="1">
    <source>
        <dbReference type="EMBL" id="KRX41205.1"/>
    </source>
</evidence>
<evidence type="ECO:0000313" key="2">
    <source>
        <dbReference type="Proteomes" id="UP000055048"/>
    </source>
</evidence>
<dbReference type="Proteomes" id="UP000055048">
    <property type="component" value="Unassembled WGS sequence"/>
</dbReference>
<comment type="caution">
    <text evidence="1">The sequence shown here is derived from an EMBL/GenBank/DDBJ whole genome shotgun (WGS) entry which is preliminary data.</text>
</comment>
<sequence length="76" mass="9152">MSAARESKLLFKCKSLMQQFRHFYLHVQIHTWLKLRERLNLEMRDDLRLKLTNLQPNITVLALQLIKHILLINDAK</sequence>
<proteinExistence type="predicted"/>
<gene>
    <name evidence="1" type="ORF">T05_11806</name>
</gene>
<keyword evidence="2" id="KW-1185">Reference proteome</keyword>
<reference evidence="1 2" key="1">
    <citation type="submission" date="2015-01" db="EMBL/GenBank/DDBJ databases">
        <title>Evolution of Trichinella species and genotypes.</title>
        <authorList>
            <person name="Korhonen P.K."/>
            <person name="Edoardo P."/>
            <person name="Giuseppe L.R."/>
            <person name="Gasser R.B."/>
        </authorList>
    </citation>
    <scope>NUCLEOTIDE SEQUENCE [LARGE SCALE GENOMIC DNA]</scope>
    <source>
        <strain evidence="1">ISS417</strain>
    </source>
</reference>
<evidence type="ECO:0008006" key="3">
    <source>
        <dbReference type="Google" id="ProtNLM"/>
    </source>
</evidence>
<accession>A0A0V0TQB8</accession>
<protein>
    <recommendedName>
        <fullName evidence="3">SCAN domain-containing protein 3</fullName>
    </recommendedName>
</protein>
<organism evidence="1 2">
    <name type="scientific">Trichinella murrelli</name>
    <dbReference type="NCBI Taxonomy" id="144512"/>
    <lineage>
        <taxon>Eukaryota</taxon>
        <taxon>Metazoa</taxon>
        <taxon>Ecdysozoa</taxon>
        <taxon>Nematoda</taxon>
        <taxon>Enoplea</taxon>
        <taxon>Dorylaimia</taxon>
        <taxon>Trichinellida</taxon>
        <taxon>Trichinellidae</taxon>
        <taxon>Trichinella</taxon>
    </lineage>
</organism>
<dbReference type="EMBL" id="JYDJ01000178">
    <property type="protein sequence ID" value="KRX41205.1"/>
    <property type="molecule type" value="Genomic_DNA"/>
</dbReference>